<dbReference type="InterPro" id="IPR036942">
    <property type="entry name" value="Beta-barrel_TonB_sf"/>
</dbReference>
<feature type="domain" description="TonB-dependent receptor plug" evidence="8">
    <location>
        <begin position="137"/>
        <end position="243"/>
    </location>
</feature>
<reference evidence="9 10" key="1">
    <citation type="submission" date="2016-10" db="EMBL/GenBank/DDBJ databases">
        <authorList>
            <person name="de Groot N.N."/>
        </authorList>
    </citation>
    <scope>NUCLEOTIDE SEQUENCE [LARGE SCALE GENOMIC DNA]</scope>
    <source>
        <strain evidence="9 10">DSM 527</strain>
    </source>
</reference>
<dbReference type="InterPro" id="IPR023997">
    <property type="entry name" value="TonB-dep_OMP_SusC/RagA_CS"/>
</dbReference>
<comment type="similarity">
    <text evidence="7">Belongs to the TonB-dependent receptor family.</text>
</comment>
<keyword evidence="4 7" id="KW-0812">Transmembrane</keyword>
<dbReference type="EMBL" id="FNBN01000009">
    <property type="protein sequence ID" value="SDH16731.1"/>
    <property type="molecule type" value="Genomic_DNA"/>
</dbReference>
<evidence type="ECO:0000313" key="10">
    <source>
        <dbReference type="Proteomes" id="UP000199045"/>
    </source>
</evidence>
<dbReference type="AlphaFoldDB" id="A0A1G8A777"/>
<organism evidence="9 10">
    <name type="scientific">Chitinophaga filiformis</name>
    <name type="common">Myxococcus filiformis</name>
    <name type="synonym">Flexibacter filiformis</name>
    <dbReference type="NCBI Taxonomy" id="104663"/>
    <lineage>
        <taxon>Bacteria</taxon>
        <taxon>Pseudomonadati</taxon>
        <taxon>Bacteroidota</taxon>
        <taxon>Chitinophagia</taxon>
        <taxon>Chitinophagales</taxon>
        <taxon>Chitinophagaceae</taxon>
        <taxon>Chitinophaga</taxon>
    </lineage>
</organism>
<dbReference type="InterPro" id="IPR023996">
    <property type="entry name" value="TonB-dep_OMP_SusC/RagA"/>
</dbReference>
<dbReference type="PROSITE" id="PS52016">
    <property type="entry name" value="TONB_DEPENDENT_REC_3"/>
    <property type="match status" value="1"/>
</dbReference>
<dbReference type="Pfam" id="PF07715">
    <property type="entry name" value="Plug"/>
    <property type="match status" value="1"/>
</dbReference>
<dbReference type="STRING" id="104663.SAMN04488121_109146"/>
<dbReference type="Pfam" id="PF13715">
    <property type="entry name" value="CarbopepD_reg_2"/>
    <property type="match status" value="1"/>
</dbReference>
<protein>
    <submittedName>
        <fullName evidence="9">TonB-linked outer membrane protein, SusC/RagA family</fullName>
    </submittedName>
</protein>
<accession>A0A1G8A777</accession>
<gene>
    <name evidence="9" type="ORF">SAMN04488121_109146</name>
</gene>
<proteinExistence type="inferred from homology"/>
<dbReference type="RefSeq" id="WP_089836924.1">
    <property type="nucleotide sequence ID" value="NZ_FNBN01000009.1"/>
</dbReference>
<dbReference type="SUPFAM" id="SSF49464">
    <property type="entry name" value="Carboxypeptidase regulatory domain-like"/>
    <property type="match status" value="1"/>
</dbReference>
<evidence type="ECO:0000256" key="1">
    <source>
        <dbReference type="ARBA" id="ARBA00004571"/>
    </source>
</evidence>
<dbReference type="NCBIfam" id="TIGR04056">
    <property type="entry name" value="OMP_RagA_SusC"/>
    <property type="match status" value="1"/>
</dbReference>
<dbReference type="GO" id="GO:0009279">
    <property type="term" value="C:cell outer membrane"/>
    <property type="evidence" value="ECO:0007669"/>
    <property type="project" value="UniProtKB-SubCell"/>
</dbReference>
<keyword evidence="5 7" id="KW-0472">Membrane</keyword>
<evidence type="ECO:0000256" key="5">
    <source>
        <dbReference type="ARBA" id="ARBA00023136"/>
    </source>
</evidence>
<dbReference type="Gene3D" id="2.170.130.10">
    <property type="entry name" value="TonB-dependent receptor, plug domain"/>
    <property type="match status" value="1"/>
</dbReference>
<keyword evidence="6 7" id="KW-0998">Cell outer membrane</keyword>
<dbReference type="InterPro" id="IPR037066">
    <property type="entry name" value="Plug_dom_sf"/>
</dbReference>
<dbReference type="InterPro" id="IPR008969">
    <property type="entry name" value="CarboxyPept-like_regulatory"/>
</dbReference>
<sequence length="1061" mass="116325">MKPNKWGAPLCKGLSSLLLLLLLICNRIPAYAWYAPATHSFQQAAALKGIVRNTKGEFLAGVTIKIKGSASGTVSKEDGTFQLQVPEPDKAILEISYMGYQSQEIALGGRKTLEITLAESASGLNEVLVIGYGTQKKVSSTAAISSVGGKELAKSTVPNISNSLAGRVAGVSMRPNGGRPGADNPDIHIRGIATTGNNGALIVVDGIIRNNINEIPASSIASVTVLKDAAAVAPYGLGGANGVLLITTKKGAAGQPQLSLNAYYGVQTPTYYPEMLNAQDYMRLHNEAYLNENPTGTQLPYAQTLIDQYAELNAKDPDRYPISNTKDLVRMHAPMQNYNLQLSGGASAVKYFVSLGYLNQAGMFDPVKYQRYDYAVNLDIQATKTTTVNVSLLGAFQQTRTVDAATTVNILFRSGYKFIPIANLRYSNGLWGEFAGNSPIGILKAGYQRDNKSTMLSTIAVNQDLPFIPGLSIKGSFSFDPMQTTRKGWHTPFYFYSQNLSTTPYTYTKQVSTSEGNAASYTWLQQEYAQQRTFTYQGYLNYKRSFGKHDITGLVVAEARDSDSSAFSARRNNFGVSIDELSMGSSNKNDFDNSGSSSTGSQIGFVYRVGYSYANKYLVEASGRYDGHYYFAPGKRWGYFPAVSLGWVLSGENFMHKLPFINYLKLRGSWGKSGNLAGSAFQYLQGYSLYGNAYAWGNGTMVQGSFVPREANRNITWEISTKTDIGFEASLWNGLLDLEVDYFRERRTGMLLPPAVTIPIEYGLSLSDENEGIMQNHGIEITAGTNHQFANGLRVGISGNFSYARNKMLQIFETSATRNNPNRSRTGRALGTPFGYHALGLFSTADDKNNDGVINPADGYNVIQFGNLHPGDIKYADLSGPDGKPDGKIDANDEIHTGYPTYPLITYGFTPTASWKGLDLSLFFQGSAMSSFNIAGFQTIPFNNNNSNSAYEYYNNRWTPDHQDAKYPRANQSPYANNTQTSDFWMASTSLLRLKTAVLGYTLPSQLTQRWKMQSVRVYVSGQNVFTISKMNFMDPEVGYTDGEVAYPNQKVYVAGLNVTF</sequence>
<keyword evidence="2 7" id="KW-0813">Transport</keyword>
<dbReference type="InterPro" id="IPR012910">
    <property type="entry name" value="Plug_dom"/>
</dbReference>
<name>A0A1G8A777_CHIFI</name>
<dbReference type="OrthoDB" id="601301at2"/>
<dbReference type="InterPro" id="IPR039426">
    <property type="entry name" value="TonB-dep_rcpt-like"/>
</dbReference>
<comment type="subcellular location">
    <subcellularLocation>
        <location evidence="1 7">Cell outer membrane</location>
        <topology evidence="1 7">Multi-pass membrane protein</topology>
    </subcellularLocation>
</comment>
<dbReference type="SUPFAM" id="SSF56935">
    <property type="entry name" value="Porins"/>
    <property type="match status" value="1"/>
</dbReference>
<evidence type="ECO:0000313" key="9">
    <source>
        <dbReference type="EMBL" id="SDH16731.1"/>
    </source>
</evidence>
<keyword evidence="3 7" id="KW-1134">Transmembrane beta strand</keyword>
<evidence type="ECO:0000259" key="8">
    <source>
        <dbReference type="Pfam" id="PF07715"/>
    </source>
</evidence>
<dbReference type="Gene3D" id="2.40.170.20">
    <property type="entry name" value="TonB-dependent receptor, beta-barrel domain"/>
    <property type="match status" value="1"/>
</dbReference>
<evidence type="ECO:0000256" key="3">
    <source>
        <dbReference type="ARBA" id="ARBA00022452"/>
    </source>
</evidence>
<dbReference type="NCBIfam" id="TIGR04057">
    <property type="entry name" value="SusC_RagA_signa"/>
    <property type="match status" value="1"/>
</dbReference>
<evidence type="ECO:0000256" key="2">
    <source>
        <dbReference type="ARBA" id="ARBA00022448"/>
    </source>
</evidence>
<dbReference type="Gene3D" id="2.60.40.1120">
    <property type="entry name" value="Carboxypeptidase-like, regulatory domain"/>
    <property type="match status" value="1"/>
</dbReference>
<evidence type="ECO:0000256" key="7">
    <source>
        <dbReference type="PROSITE-ProRule" id="PRU01360"/>
    </source>
</evidence>
<dbReference type="Proteomes" id="UP000199045">
    <property type="component" value="Unassembled WGS sequence"/>
</dbReference>
<evidence type="ECO:0000256" key="4">
    <source>
        <dbReference type="ARBA" id="ARBA00022692"/>
    </source>
</evidence>
<evidence type="ECO:0000256" key="6">
    <source>
        <dbReference type="ARBA" id="ARBA00023237"/>
    </source>
</evidence>